<reference evidence="4" key="2">
    <citation type="submission" date="2018-07" db="EMBL/GenBank/DDBJ databases">
        <authorList>
            <person name="Quirk P.G."/>
            <person name="Krulwich T.A."/>
        </authorList>
    </citation>
    <scope>NUCLEOTIDE SEQUENCE</scope>
    <source>
        <strain evidence="4">CCRI-22567</strain>
    </source>
</reference>
<protein>
    <recommendedName>
        <fullName evidence="2">Phosphoesterase</fullName>
        <ecNumber evidence="2">3.1.4.-</ecNumber>
    </recommendedName>
</protein>
<keyword evidence="2" id="KW-0479">Metal-binding</keyword>
<dbReference type="InterPro" id="IPR000979">
    <property type="entry name" value="Phosphodiesterase_MJ0936/Vps29"/>
</dbReference>
<comment type="similarity">
    <text evidence="1 2">Belongs to the metallophosphoesterase superfamily. YfcE family.</text>
</comment>
<dbReference type="Pfam" id="PF12850">
    <property type="entry name" value="Metallophos_2"/>
    <property type="match status" value="1"/>
</dbReference>
<evidence type="ECO:0000313" key="5">
    <source>
        <dbReference type="EMBL" id="TRW24203.1"/>
    </source>
</evidence>
<dbReference type="AlphaFoldDB" id="A0A371IM57"/>
<sequence>MNVGFVSDTHGDEYFFKKAVEFMCEYDMIIHTGDVQSYGETYPTFISEYISTLSNIYFVRGNGDYFDGKKLLGVENDFESKIFNADGIKIFATHSHMKPMSSYISEAIKNDCKILTYGHTHVKQLQKTQEGLILLNPGSTSRPRDGIKSFAYMQNGILKLYNLEDFSVIAQIEVK</sequence>
<dbReference type="InterPro" id="IPR024654">
    <property type="entry name" value="Calcineurin-like_PHP_lpxH"/>
</dbReference>
<evidence type="ECO:0000313" key="6">
    <source>
        <dbReference type="Proteomes" id="UP000093352"/>
    </source>
</evidence>
<dbReference type="OrthoDB" id="9800565at2"/>
<dbReference type="SUPFAM" id="SSF56300">
    <property type="entry name" value="Metallo-dependent phosphatases"/>
    <property type="match status" value="1"/>
</dbReference>
<comment type="caution">
    <text evidence="4">The sequence shown here is derived from an EMBL/GenBank/DDBJ whole genome shotgun (WGS) entry which is preliminary data.</text>
</comment>
<evidence type="ECO:0000313" key="7">
    <source>
        <dbReference type="Proteomes" id="UP000319424"/>
    </source>
</evidence>
<dbReference type="STRING" id="1871336.BBG48_01865"/>
<dbReference type="PANTHER" id="PTHR43165">
    <property type="entry name" value="METALLOPHOSPHOESTERASE"/>
    <property type="match status" value="1"/>
</dbReference>
<name>A0A371IM57_9FIRM</name>
<dbReference type="GO" id="GO:0046872">
    <property type="term" value="F:metal ion binding"/>
    <property type="evidence" value="ECO:0007669"/>
    <property type="project" value="UniProtKB-KW"/>
</dbReference>
<comment type="cofactor">
    <cofactor evidence="2">
        <name>a divalent metal cation</name>
        <dbReference type="ChEBI" id="CHEBI:60240"/>
    </cofactor>
</comment>
<dbReference type="InterPro" id="IPR029052">
    <property type="entry name" value="Metallo-depent_PP-like"/>
</dbReference>
<accession>A0A371IM57</accession>
<reference evidence="4 6" key="1">
    <citation type="journal article" date="2016" name="Genome Announc.">
        <title>Draft Genome Sequence of Criibacterium bergeronii gen. nov., sp. nov., Strain CCRI-22567T, Isolated from a Vaginal Sample from a Woman with Bacterial Vaginosis.</title>
        <authorList>
            <person name="Maheux A.F."/>
            <person name="Berube E."/>
            <person name="Boudreau D.K."/>
            <person name="Raymond F."/>
            <person name="Corbeil J."/>
            <person name="Roy P.H."/>
            <person name="Boissinot M."/>
            <person name="Omar R.F."/>
        </authorList>
    </citation>
    <scope>NUCLEOTIDE SEQUENCE [LARGE SCALE GENOMIC DNA]</scope>
    <source>
        <strain evidence="4 6">CCRI-22567</strain>
    </source>
</reference>
<dbReference type="NCBIfam" id="TIGR00040">
    <property type="entry name" value="yfcE"/>
    <property type="match status" value="1"/>
</dbReference>
<dbReference type="GO" id="GO:0016787">
    <property type="term" value="F:hydrolase activity"/>
    <property type="evidence" value="ECO:0007669"/>
    <property type="project" value="UniProtKB-UniRule"/>
</dbReference>
<organism evidence="4 6">
    <name type="scientific">Criibacterium bergeronii</name>
    <dbReference type="NCBI Taxonomy" id="1871336"/>
    <lineage>
        <taxon>Bacteria</taxon>
        <taxon>Bacillati</taxon>
        <taxon>Bacillota</taxon>
        <taxon>Clostridia</taxon>
        <taxon>Peptostreptococcales</taxon>
        <taxon>Filifactoraceae</taxon>
        <taxon>Criibacterium</taxon>
    </lineage>
</organism>
<dbReference type="InterPro" id="IPR053193">
    <property type="entry name" value="MetalloPDE_YfcE-like"/>
</dbReference>
<dbReference type="PANTHER" id="PTHR43165:SF1">
    <property type="entry name" value="PHOSPHODIESTERASE MJ0936"/>
    <property type="match status" value="1"/>
</dbReference>
<keyword evidence="6" id="KW-1185">Reference proteome</keyword>
<evidence type="ECO:0000259" key="3">
    <source>
        <dbReference type="Pfam" id="PF12850"/>
    </source>
</evidence>
<dbReference type="EMBL" id="VJXW01000014">
    <property type="protein sequence ID" value="TRW24203.1"/>
    <property type="molecule type" value="Genomic_DNA"/>
</dbReference>
<feature type="domain" description="Calcineurin-like phosphoesterase" evidence="3">
    <location>
        <begin position="1"/>
        <end position="153"/>
    </location>
</feature>
<evidence type="ECO:0000256" key="2">
    <source>
        <dbReference type="RuleBase" id="RU362039"/>
    </source>
</evidence>
<proteinExistence type="inferred from homology"/>
<evidence type="ECO:0000313" key="4">
    <source>
        <dbReference type="EMBL" id="RDY21557.1"/>
    </source>
</evidence>
<dbReference type="Proteomes" id="UP000319424">
    <property type="component" value="Unassembled WGS sequence"/>
</dbReference>
<dbReference type="EMBL" id="MBEW02000006">
    <property type="protein sequence ID" value="RDY21557.1"/>
    <property type="molecule type" value="Genomic_DNA"/>
</dbReference>
<dbReference type="Proteomes" id="UP000093352">
    <property type="component" value="Unassembled WGS sequence"/>
</dbReference>
<dbReference type="RefSeq" id="WP_068912330.1">
    <property type="nucleotide sequence ID" value="NZ_MBEW02000006.1"/>
</dbReference>
<dbReference type="EC" id="3.1.4.-" evidence="2"/>
<evidence type="ECO:0000256" key="1">
    <source>
        <dbReference type="ARBA" id="ARBA00008950"/>
    </source>
</evidence>
<dbReference type="Gene3D" id="3.60.21.10">
    <property type="match status" value="1"/>
</dbReference>
<reference evidence="5 7" key="3">
    <citation type="submission" date="2019-07" db="EMBL/GenBank/DDBJ databases">
        <title>Criibacterium bergeronii gen. nov., sp. nov. isolated from human clinical samples.</title>
        <authorList>
            <person name="Maheux A.F."/>
            <person name="Boudreau D.K."/>
            <person name="Berube E."/>
            <person name="Brodeur S."/>
            <person name="Bernard K.A."/>
            <person name="Abed J.Y."/>
            <person name="Ducrey E."/>
            <person name="Guay E.F."/>
            <person name="Raymond F."/>
            <person name="Corbeil J."/>
            <person name="Domingo M.-C."/>
            <person name="Roy P.H."/>
            <person name="Boissinot M."/>
            <person name="Tocheva E.I."/>
            <person name="Omar R.F."/>
        </authorList>
    </citation>
    <scope>NUCLEOTIDE SEQUENCE [LARGE SCALE GENOMIC DNA]</scope>
    <source>
        <strain evidence="5 7">CCRI-24246</strain>
    </source>
</reference>
<gene>
    <name evidence="4" type="ORF">BBG48_004190</name>
    <name evidence="5" type="ORF">FL857_08960</name>
</gene>